<evidence type="ECO:0000313" key="13">
    <source>
        <dbReference type="EMBL" id="QJC21777.1"/>
    </source>
</evidence>
<dbReference type="PIRSF" id="PIRSF006485">
    <property type="entry name" value="GTP-binding_EngA"/>
    <property type="match status" value="1"/>
</dbReference>
<evidence type="ECO:0000256" key="10">
    <source>
        <dbReference type="PROSITE-ProRule" id="PRU01049"/>
    </source>
</evidence>
<dbReference type="InterPro" id="IPR031166">
    <property type="entry name" value="G_ENGA"/>
</dbReference>
<feature type="binding site" evidence="9">
    <location>
        <begin position="360"/>
        <end position="363"/>
    </location>
    <ligand>
        <name>GTP</name>
        <dbReference type="ChEBI" id="CHEBI:37565"/>
        <label>2</label>
    </ligand>
</feature>
<feature type="domain" description="EngA-type G" evidence="12">
    <location>
        <begin position="242"/>
        <end position="415"/>
    </location>
</feature>
<feature type="binding site" evidence="9">
    <location>
        <begin position="182"/>
        <end position="185"/>
    </location>
    <ligand>
        <name>GTP</name>
        <dbReference type="ChEBI" id="CHEBI:37565"/>
        <label>1</label>
    </ligand>
</feature>
<comment type="subunit">
    <text evidence="9">Associates with the 50S ribosomal subunit.</text>
</comment>
<keyword evidence="5 9" id="KW-0547">Nucleotide-binding</keyword>
<evidence type="ECO:0000256" key="5">
    <source>
        <dbReference type="ARBA" id="ARBA00022741"/>
    </source>
</evidence>
<dbReference type="InterPro" id="IPR032859">
    <property type="entry name" value="KH_dom-like"/>
</dbReference>
<feature type="binding site" evidence="9">
    <location>
        <begin position="120"/>
        <end position="124"/>
    </location>
    <ligand>
        <name>GTP</name>
        <dbReference type="ChEBI" id="CHEBI:37565"/>
        <label>1</label>
    </ligand>
</feature>
<dbReference type="RefSeq" id="WP_168917717.1">
    <property type="nucleotide sequence ID" value="NZ_CP050804.1"/>
</dbReference>
<dbReference type="Gene3D" id="3.40.50.300">
    <property type="entry name" value="P-loop containing nucleotide triphosphate hydrolases"/>
    <property type="match status" value="2"/>
</dbReference>
<dbReference type="FunFam" id="3.40.50.300:FF:000057">
    <property type="entry name" value="GTPase Der"/>
    <property type="match status" value="1"/>
</dbReference>
<feature type="domain" description="EngA-type G" evidence="12">
    <location>
        <begin position="67"/>
        <end position="230"/>
    </location>
</feature>
<dbReference type="InterPro" id="IPR003593">
    <property type="entry name" value="AAA+_ATPase"/>
</dbReference>
<dbReference type="HAMAP" id="MF_00195">
    <property type="entry name" value="GTPase_Der"/>
    <property type="match status" value="1"/>
</dbReference>
<dbReference type="EMBL" id="CP050804">
    <property type="protein sequence ID" value="QJC21777.1"/>
    <property type="molecule type" value="Genomic_DNA"/>
</dbReference>
<dbReference type="KEGG" id="arca:HC352_04165"/>
<dbReference type="CDD" id="cd01895">
    <property type="entry name" value="EngA2"/>
    <property type="match status" value="1"/>
</dbReference>
<evidence type="ECO:0000259" key="12">
    <source>
        <dbReference type="PROSITE" id="PS51712"/>
    </source>
</evidence>
<proteinExistence type="inferred from homology"/>
<dbReference type="PROSITE" id="PS51712">
    <property type="entry name" value="G_ENGA"/>
    <property type="match status" value="2"/>
</dbReference>
<dbReference type="InterPro" id="IPR015946">
    <property type="entry name" value="KH_dom-like_a/b"/>
</dbReference>
<dbReference type="PRINTS" id="PR00326">
    <property type="entry name" value="GTP1OBG"/>
</dbReference>
<dbReference type="FunFam" id="3.40.50.300:FF:000040">
    <property type="entry name" value="GTPase Der"/>
    <property type="match status" value="1"/>
</dbReference>
<evidence type="ECO:0000256" key="3">
    <source>
        <dbReference type="ARBA" id="ARBA00022517"/>
    </source>
</evidence>
<feature type="binding site" evidence="9">
    <location>
        <begin position="248"/>
        <end position="255"/>
    </location>
    <ligand>
        <name>GTP</name>
        <dbReference type="ChEBI" id="CHEBI:37565"/>
        <label>2</label>
    </ligand>
</feature>
<dbReference type="Pfam" id="PF14714">
    <property type="entry name" value="KH_dom-like"/>
    <property type="match status" value="1"/>
</dbReference>
<comment type="function">
    <text evidence="8 9 11">GTPase that plays an essential role in the late steps of ribosome biogenesis.</text>
</comment>
<evidence type="ECO:0000313" key="14">
    <source>
        <dbReference type="Proteomes" id="UP000502298"/>
    </source>
</evidence>
<dbReference type="InterPro" id="IPR016484">
    <property type="entry name" value="GTPase_Der"/>
</dbReference>
<evidence type="ECO:0000256" key="9">
    <source>
        <dbReference type="HAMAP-Rule" id="MF_00195"/>
    </source>
</evidence>
<comment type="similarity">
    <text evidence="1 9 10 11">Belongs to the TRAFAC class TrmE-Era-EngA-EngB-Septin-like GTPase superfamily. EngA (Der) GTPase family.</text>
</comment>
<dbReference type="InterPro" id="IPR027417">
    <property type="entry name" value="P-loop_NTPase"/>
</dbReference>
<dbReference type="NCBIfam" id="NF002828">
    <property type="entry name" value="PRK03003.1"/>
    <property type="match status" value="1"/>
</dbReference>
<evidence type="ECO:0000256" key="4">
    <source>
        <dbReference type="ARBA" id="ARBA00022737"/>
    </source>
</evidence>
<dbReference type="PANTHER" id="PTHR43834">
    <property type="entry name" value="GTPASE DER"/>
    <property type="match status" value="1"/>
</dbReference>
<dbReference type="NCBIfam" id="TIGR00231">
    <property type="entry name" value="small_GTP"/>
    <property type="match status" value="2"/>
</dbReference>
<keyword evidence="6 9" id="KW-0342">GTP-binding</keyword>
<evidence type="ECO:0000256" key="2">
    <source>
        <dbReference type="ARBA" id="ARBA00020953"/>
    </source>
</evidence>
<dbReference type="AlphaFoldDB" id="A0A6H2ELD9"/>
<organism evidence="13 14">
    <name type="scientific">Arcanobacterium buesumense</name>
    <dbReference type="NCBI Taxonomy" id="2722751"/>
    <lineage>
        <taxon>Bacteria</taxon>
        <taxon>Bacillati</taxon>
        <taxon>Actinomycetota</taxon>
        <taxon>Actinomycetes</taxon>
        <taxon>Actinomycetales</taxon>
        <taxon>Actinomycetaceae</taxon>
        <taxon>Arcanobacterium</taxon>
    </lineage>
</organism>
<dbReference type="GO" id="GO:0005525">
    <property type="term" value="F:GTP binding"/>
    <property type="evidence" value="ECO:0007669"/>
    <property type="project" value="UniProtKB-UniRule"/>
</dbReference>
<keyword evidence="14" id="KW-1185">Reference proteome</keyword>
<dbReference type="Pfam" id="PF01926">
    <property type="entry name" value="MMR_HSR1"/>
    <property type="match status" value="2"/>
</dbReference>
<dbReference type="Proteomes" id="UP000502298">
    <property type="component" value="Chromosome"/>
</dbReference>
<keyword evidence="4 11" id="KW-0677">Repeat</keyword>
<evidence type="ECO:0000256" key="7">
    <source>
        <dbReference type="ARBA" id="ARBA00032345"/>
    </source>
</evidence>
<protein>
    <recommendedName>
        <fullName evidence="2 9">GTPase Der</fullName>
    </recommendedName>
    <alternativeName>
        <fullName evidence="7 9">GTP-binding protein EngA</fullName>
    </alternativeName>
</protein>
<dbReference type="SMART" id="SM00382">
    <property type="entry name" value="AAA"/>
    <property type="match status" value="2"/>
</dbReference>
<dbReference type="InterPro" id="IPR006073">
    <property type="entry name" value="GTP-bd"/>
</dbReference>
<dbReference type="GO" id="GO:0042254">
    <property type="term" value="P:ribosome biogenesis"/>
    <property type="evidence" value="ECO:0007669"/>
    <property type="project" value="UniProtKB-KW"/>
</dbReference>
<dbReference type="FunFam" id="3.30.300.20:FF:000004">
    <property type="entry name" value="GTPase Der"/>
    <property type="match status" value="1"/>
</dbReference>
<gene>
    <name evidence="9" type="primary">der</name>
    <name evidence="13" type="ORF">HC352_04165</name>
</gene>
<dbReference type="PANTHER" id="PTHR43834:SF6">
    <property type="entry name" value="GTPASE DER"/>
    <property type="match status" value="1"/>
</dbReference>
<dbReference type="CDD" id="cd01894">
    <property type="entry name" value="EngA1"/>
    <property type="match status" value="1"/>
</dbReference>
<evidence type="ECO:0000256" key="1">
    <source>
        <dbReference type="ARBA" id="ARBA00008279"/>
    </source>
</evidence>
<dbReference type="NCBIfam" id="TIGR03594">
    <property type="entry name" value="GTPase_EngA"/>
    <property type="match status" value="1"/>
</dbReference>
<dbReference type="InterPro" id="IPR005225">
    <property type="entry name" value="Small_GTP-bd"/>
</dbReference>
<evidence type="ECO:0000256" key="8">
    <source>
        <dbReference type="ARBA" id="ARBA00053470"/>
    </source>
</evidence>
<dbReference type="GO" id="GO:0043022">
    <property type="term" value="F:ribosome binding"/>
    <property type="evidence" value="ECO:0007669"/>
    <property type="project" value="TreeGrafter"/>
</dbReference>
<accession>A0A6H2ELD9</accession>
<sequence length="504" mass="56121">MSDEYVFDDDFDINATFTPIGEDDVEEAQQADVMRSFLDEYDLDDEDQALLDGEIEFAPVTQQWGKPVLTILGRPNVGKSTLVNRIVGQRVAVVQDTPGVTRDRVKYDAEWAGVDFTIMDTGGWEAAVEGIDKSVSESSEMAINEADVVMLVVDATVGATDTDERMVRLLRRSGKPVILAANKVDSPQGESDAAALWNLGLGEPYPISALHGRGTGDLLHAAVKMLPEVSEVALARPDQGPRRITLVGRPNVGKSSLLNKLAGSERVVVNELAGTTRDPVDEVIELDGQPWTFVDTAGVRRRVHLTKGADYYATLRTQSAIEKAELGLVLMDASEPIAEQDIRVVQQVIDAGRAVVVIMNKWDLVEEERRIELDREFERELVQIQWAERINLSAKTGWHTNRLTRAMNTALESWDTRIPTGKLNAFLGELQAANPHPVRSGKQPRILFATQVANRPPRFVLFTSGFFDHGYRRFIENRLRREFGFVGSPVEISVRPRQKRARKK</sequence>
<reference evidence="13 14" key="1">
    <citation type="submission" date="2020-03" db="EMBL/GenBank/DDBJ databases">
        <title>Complete genome of Arcanobacterium buesumensis sp. nov. strain 2701.</title>
        <authorList>
            <person name="Borowiak M."/>
            <person name="Alssahen M."/>
            <person name="Laemmler C."/>
            <person name="Malorny B."/>
            <person name="Hassan A."/>
            <person name="Prenger-Berninghoff E."/>
            <person name="Ploetz M."/>
            <person name="Abdulmawjood A."/>
        </authorList>
    </citation>
    <scope>NUCLEOTIDE SEQUENCE [LARGE SCALE GENOMIC DNA]</scope>
    <source>
        <strain evidence="13 14">2701</strain>
    </source>
</reference>
<keyword evidence="3 9" id="KW-0690">Ribosome biogenesis</keyword>
<feature type="binding site" evidence="9">
    <location>
        <begin position="295"/>
        <end position="299"/>
    </location>
    <ligand>
        <name>GTP</name>
        <dbReference type="ChEBI" id="CHEBI:37565"/>
        <label>2</label>
    </ligand>
</feature>
<name>A0A6H2ELD9_9ACTO</name>
<dbReference type="Gene3D" id="3.30.300.20">
    <property type="match status" value="1"/>
</dbReference>
<evidence type="ECO:0000256" key="11">
    <source>
        <dbReference type="RuleBase" id="RU004481"/>
    </source>
</evidence>
<feature type="binding site" evidence="9">
    <location>
        <begin position="73"/>
        <end position="80"/>
    </location>
    <ligand>
        <name>GTP</name>
        <dbReference type="ChEBI" id="CHEBI:37565"/>
        <label>1</label>
    </ligand>
</feature>
<evidence type="ECO:0000256" key="6">
    <source>
        <dbReference type="ARBA" id="ARBA00023134"/>
    </source>
</evidence>
<dbReference type="SUPFAM" id="SSF52540">
    <property type="entry name" value="P-loop containing nucleoside triphosphate hydrolases"/>
    <property type="match status" value="2"/>
</dbReference>